<organism evidence="2 3">
    <name type="scientific">Geomesophilobacter sediminis</name>
    <dbReference type="NCBI Taxonomy" id="2798584"/>
    <lineage>
        <taxon>Bacteria</taxon>
        <taxon>Pseudomonadati</taxon>
        <taxon>Thermodesulfobacteriota</taxon>
        <taxon>Desulfuromonadia</taxon>
        <taxon>Geobacterales</taxon>
        <taxon>Geobacteraceae</taxon>
        <taxon>Geomesophilobacter</taxon>
    </lineage>
</organism>
<keyword evidence="1" id="KW-0732">Signal</keyword>
<reference evidence="2" key="1">
    <citation type="submission" date="2020-12" db="EMBL/GenBank/DDBJ databases">
        <title>Geomonas sp. Red875, isolated from river sediment.</title>
        <authorList>
            <person name="Xu Z."/>
            <person name="Zhang Z."/>
            <person name="Masuda Y."/>
            <person name="Itoh H."/>
            <person name="Senoo K."/>
        </authorList>
    </citation>
    <scope>NUCLEOTIDE SEQUENCE</scope>
    <source>
        <strain evidence="2">Red875</strain>
    </source>
</reference>
<sequence length="159" mass="16570">MVKIAGLLTLALLLCTSALGAEIAGFKAYFFDGQSFREGKGEGGVLVKDYRLPVPVGEGAVREDPLPANTGAVALLCYLQSGGGKLKRQPRVIPIAGVAVQLQGGSISLAARTDVAGYLILALPPGNYTIRLGSFEKAVVIERGKTTLASLRGGKRMVD</sequence>
<proteinExistence type="predicted"/>
<keyword evidence="3" id="KW-1185">Reference proteome</keyword>
<dbReference type="SUPFAM" id="SSF49464">
    <property type="entry name" value="Carboxypeptidase regulatory domain-like"/>
    <property type="match status" value="1"/>
</dbReference>
<evidence type="ECO:0000313" key="2">
    <source>
        <dbReference type="EMBL" id="MBJ6723485.1"/>
    </source>
</evidence>
<gene>
    <name evidence="2" type="ORF">JFN93_02075</name>
</gene>
<evidence type="ECO:0000313" key="3">
    <source>
        <dbReference type="Proteomes" id="UP000636888"/>
    </source>
</evidence>
<feature type="signal peptide" evidence="1">
    <location>
        <begin position="1"/>
        <end position="20"/>
    </location>
</feature>
<dbReference type="AlphaFoldDB" id="A0A8J7JK17"/>
<evidence type="ECO:0008006" key="4">
    <source>
        <dbReference type="Google" id="ProtNLM"/>
    </source>
</evidence>
<dbReference type="InterPro" id="IPR008969">
    <property type="entry name" value="CarboxyPept-like_regulatory"/>
</dbReference>
<name>A0A8J7JK17_9BACT</name>
<evidence type="ECO:0000256" key="1">
    <source>
        <dbReference type="SAM" id="SignalP"/>
    </source>
</evidence>
<feature type="chain" id="PRO_5035206791" description="Carboxypeptidase regulatory-like domain-containing protein" evidence="1">
    <location>
        <begin position="21"/>
        <end position="159"/>
    </location>
</feature>
<dbReference type="Proteomes" id="UP000636888">
    <property type="component" value="Unassembled WGS sequence"/>
</dbReference>
<dbReference type="EMBL" id="JAEMHM010000002">
    <property type="protein sequence ID" value="MBJ6723485.1"/>
    <property type="molecule type" value="Genomic_DNA"/>
</dbReference>
<comment type="caution">
    <text evidence="2">The sequence shown here is derived from an EMBL/GenBank/DDBJ whole genome shotgun (WGS) entry which is preliminary data.</text>
</comment>
<accession>A0A8J7JK17</accession>
<protein>
    <recommendedName>
        <fullName evidence="4">Carboxypeptidase regulatory-like domain-containing protein</fullName>
    </recommendedName>
</protein>
<dbReference type="RefSeq" id="WP_199382333.1">
    <property type="nucleotide sequence ID" value="NZ_JAEMHM010000002.1"/>
</dbReference>